<dbReference type="GO" id="GO:0052621">
    <property type="term" value="F:diguanylate cyclase activity"/>
    <property type="evidence" value="ECO:0007669"/>
    <property type="project" value="TreeGrafter"/>
</dbReference>
<reference evidence="5" key="1">
    <citation type="submission" date="2015-11" db="EMBL/GenBank/DDBJ databases">
        <authorList>
            <person name="Varghese N."/>
        </authorList>
    </citation>
    <scope>NUCLEOTIDE SEQUENCE [LARGE SCALE GENOMIC DNA]</scope>
    <source>
        <strain evidence="5">DSM 45899</strain>
    </source>
</reference>
<feature type="transmembrane region" description="Helical" evidence="2">
    <location>
        <begin position="346"/>
        <end position="366"/>
    </location>
</feature>
<evidence type="ECO:0000256" key="1">
    <source>
        <dbReference type="SAM" id="MobiDB-lite"/>
    </source>
</evidence>
<dbReference type="Pfam" id="PF00990">
    <property type="entry name" value="GGDEF"/>
    <property type="match status" value="1"/>
</dbReference>
<keyword evidence="2" id="KW-0472">Membrane</keyword>
<name>A0A0S4QMX7_9ACTN</name>
<feature type="compositionally biased region" description="Low complexity" evidence="1">
    <location>
        <begin position="111"/>
        <end position="127"/>
    </location>
</feature>
<dbReference type="Gene3D" id="3.30.70.270">
    <property type="match status" value="1"/>
</dbReference>
<dbReference type="CDD" id="cd01949">
    <property type="entry name" value="GGDEF"/>
    <property type="match status" value="1"/>
</dbReference>
<dbReference type="AlphaFoldDB" id="A0A0S4QMX7"/>
<dbReference type="NCBIfam" id="TIGR00254">
    <property type="entry name" value="GGDEF"/>
    <property type="match status" value="1"/>
</dbReference>
<dbReference type="SUPFAM" id="SSF55073">
    <property type="entry name" value="Nucleotide cyclase"/>
    <property type="match status" value="1"/>
</dbReference>
<feature type="domain" description="GGDEF" evidence="3">
    <location>
        <begin position="459"/>
        <end position="596"/>
    </location>
</feature>
<dbReference type="GO" id="GO:1902201">
    <property type="term" value="P:negative regulation of bacterial-type flagellum-dependent cell motility"/>
    <property type="evidence" value="ECO:0007669"/>
    <property type="project" value="TreeGrafter"/>
</dbReference>
<dbReference type="InterPro" id="IPR029787">
    <property type="entry name" value="Nucleotide_cyclase"/>
</dbReference>
<feature type="transmembrane region" description="Helical" evidence="2">
    <location>
        <begin position="387"/>
        <end position="410"/>
    </location>
</feature>
<feature type="region of interest" description="Disordered" evidence="1">
    <location>
        <begin position="40"/>
        <end position="74"/>
    </location>
</feature>
<protein>
    <submittedName>
        <fullName evidence="4">Diguanylate cyclase (GGDEF) domain-containing protein</fullName>
    </submittedName>
</protein>
<feature type="transmembrane region" description="Helical" evidence="2">
    <location>
        <begin position="313"/>
        <end position="334"/>
    </location>
</feature>
<feature type="transmembrane region" description="Helical" evidence="2">
    <location>
        <begin position="173"/>
        <end position="194"/>
    </location>
</feature>
<dbReference type="PANTHER" id="PTHR45138:SF9">
    <property type="entry name" value="DIGUANYLATE CYCLASE DGCM-RELATED"/>
    <property type="match status" value="1"/>
</dbReference>
<keyword evidence="2" id="KW-0812">Transmembrane</keyword>
<evidence type="ECO:0000259" key="3">
    <source>
        <dbReference type="PROSITE" id="PS50887"/>
    </source>
</evidence>
<keyword evidence="5" id="KW-1185">Reference proteome</keyword>
<evidence type="ECO:0000256" key="2">
    <source>
        <dbReference type="SAM" id="Phobius"/>
    </source>
</evidence>
<evidence type="ECO:0000313" key="5">
    <source>
        <dbReference type="Proteomes" id="UP000198802"/>
    </source>
</evidence>
<dbReference type="FunFam" id="3.30.70.270:FF:000001">
    <property type="entry name" value="Diguanylate cyclase domain protein"/>
    <property type="match status" value="1"/>
</dbReference>
<proteinExistence type="predicted"/>
<dbReference type="EMBL" id="FAOZ01000007">
    <property type="protein sequence ID" value="CUU56370.1"/>
    <property type="molecule type" value="Genomic_DNA"/>
</dbReference>
<feature type="transmembrane region" description="Helical" evidence="2">
    <location>
        <begin position="270"/>
        <end position="292"/>
    </location>
</feature>
<dbReference type="SMART" id="SM00267">
    <property type="entry name" value="GGDEF"/>
    <property type="match status" value="1"/>
</dbReference>
<dbReference type="InterPro" id="IPR043128">
    <property type="entry name" value="Rev_trsase/Diguanyl_cyclase"/>
</dbReference>
<feature type="compositionally biased region" description="Pro residues" evidence="1">
    <location>
        <begin position="128"/>
        <end position="137"/>
    </location>
</feature>
<organism evidence="4 5">
    <name type="scientific">Parafrankia irregularis</name>
    <dbReference type="NCBI Taxonomy" id="795642"/>
    <lineage>
        <taxon>Bacteria</taxon>
        <taxon>Bacillati</taxon>
        <taxon>Actinomycetota</taxon>
        <taxon>Actinomycetes</taxon>
        <taxon>Frankiales</taxon>
        <taxon>Frankiaceae</taxon>
        <taxon>Parafrankia</taxon>
    </lineage>
</organism>
<dbReference type="PROSITE" id="PS50887">
    <property type="entry name" value="GGDEF"/>
    <property type="match status" value="1"/>
</dbReference>
<dbReference type="GO" id="GO:0005886">
    <property type="term" value="C:plasma membrane"/>
    <property type="evidence" value="ECO:0007669"/>
    <property type="project" value="TreeGrafter"/>
</dbReference>
<dbReference type="Proteomes" id="UP000198802">
    <property type="component" value="Unassembled WGS sequence"/>
</dbReference>
<keyword evidence="2" id="KW-1133">Transmembrane helix</keyword>
<dbReference type="InterPro" id="IPR050469">
    <property type="entry name" value="Diguanylate_Cyclase"/>
</dbReference>
<feature type="region of interest" description="Disordered" evidence="1">
    <location>
        <begin position="111"/>
        <end position="146"/>
    </location>
</feature>
<gene>
    <name evidence="4" type="ORF">Ga0074812_107254</name>
</gene>
<dbReference type="InterPro" id="IPR000160">
    <property type="entry name" value="GGDEF_dom"/>
</dbReference>
<sequence>MRMPLRQMSRQMSGGPGAGYAPAGLRAVVNAARRGWRRGRLPAGAPIDPPRVCGPLEPAPSPGGPAGHPATDPTLWPAEPLPLAAVARCPVPAGAPCHTAPCHTAPVTTAPVTTAPSGAEPGALPGSSPGPPCPSAGPPHSDTGLGASLFLRARPTDPALEHIRRGSRCGAPAPLLQALVVDALFGLSVALLLADGVMGAGTARATELATFATFTGLAVLTSLFGASPFGASLAGAPGWAGSARGEDGEDTIEAGRDAYPAMTTTWTLPVALLLPPLYALLAHVPLWLAAAPRRARPARRGRTGGDGPPTHSLFHDSAALGIAGAAAALAHRLLDPAVDPGSADRLAGSARGVTALFAAVTVYLAVDRLLRPRRWAAGRDHTATVTVQLCAALVLAVVWAASPVLLVIAVPPVLLLRRGLAHAELLSAARTDAKTRLATLGYWRQVATAETARSHELGRPLGVLLVDIDHFKQVNDRHGHIDGDVVLLAVADALRHATRPQDLVGRFGGEEFVVLLVGVDLAAAAAIAERVRDSVAAVRVHLARGEQRVTVSVGVASGAPASHDDHGVVTDLLERADAALYRAKREGRDRVCLAAAPVPRKARPTT</sequence>
<evidence type="ECO:0000313" key="4">
    <source>
        <dbReference type="EMBL" id="CUU56370.1"/>
    </source>
</evidence>
<dbReference type="GO" id="GO:0043709">
    <property type="term" value="P:cell adhesion involved in single-species biofilm formation"/>
    <property type="evidence" value="ECO:0007669"/>
    <property type="project" value="TreeGrafter"/>
</dbReference>
<accession>A0A0S4QMX7</accession>
<dbReference type="PANTHER" id="PTHR45138">
    <property type="entry name" value="REGULATORY COMPONENTS OF SENSORY TRANSDUCTION SYSTEM"/>
    <property type="match status" value="1"/>
</dbReference>